<dbReference type="SUPFAM" id="SSF54593">
    <property type="entry name" value="Glyoxalase/Bleomycin resistance protein/Dihydroxybiphenyl dioxygenase"/>
    <property type="match status" value="1"/>
</dbReference>
<reference evidence="3" key="1">
    <citation type="journal article" date="2019" name="Int. J. Syst. Evol. Microbiol.">
        <title>The Global Catalogue of Microorganisms (GCM) 10K type strain sequencing project: providing services to taxonomists for standard genome sequencing and annotation.</title>
        <authorList>
            <consortium name="The Broad Institute Genomics Platform"/>
            <consortium name="The Broad Institute Genome Sequencing Center for Infectious Disease"/>
            <person name="Wu L."/>
            <person name="Ma J."/>
        </authorList>
    </citation>
    <scope>NUCLEOTIDE SEQUENCE [LARGE SCALE GENOMIC DNA]</scope>
    <source>
        <strain evidence="3">KCTC 33676</strain>
    </source>
</reference>
<protein>
    <submittedName>
        <fullName evidence="2">VOC family protein</fullName>
    </submittedName>
</protein>
<comment type="caution">
    <text evidence="2">The sequence shown here is derived from an EMBL/GenBank/DDBJ whole genome shotgun (WGS) entry which is preliminary data.</text>
</comment>
<dbReference type="PANTHER" id="PTHR36437">
    <property type="entry name" value="GLYOXALASE/BLEOMYCIN RESISTANCE PROTEIN/DIOXYGENASE"/>
    <property type="match status" value="1"/>
</dbReference>
<dbReference type="InterPro" id="IPR029068">
    <property type="entry name" value="Glyas_Bleomycin-R_OHBP_Dase"/>
</dbReference>
<name>A0ABW5RBB5_9BACL</name>
<dbReference type="PROSITE" id="PS51819">
    <property type="entry name" value="VOC"/>
    <property type="match status" value="1"/>
</dbReference>
<keyword evidence="3" id="KW-1185">Reference proteome</keyword>
<dbReference type="RefSeq" id="WP_379929385.1">
    <property type="nucleotide sequence ID" value="NZ_JBHUMM010000018.1"/>
</dbReference>
<feature type="domain" description="VOC" evidence="1">
    <location>
        <begin position="4"/>
        <end position="121"/>
    </location>
</feature>
<dbReference type="InterPro" id="IPR037523">
    <property type="entry name" value="VOC_core"/>
</dbReference>
<dbReference type="Pfam" id="PF00903">
    <property type="entry name" value="Glyoxalase"/>
    <property type="match status" value="1"/>
</dbReference>
<proteinExistence type="predicted"/>
<organism evidence="2 3">
    <name type="scientific">Marinicrinis sediminis</name>
    <dbReference type="NCBI Taxonomy" id="1652465"/>
    <lineage>
        <taxon>Bacteria</taxon>
        <taxon>Bacillati</taxon>
        <taxon>Bacillota</taxon>
        <taxon>Bacilli</taxon>
        <taxon>Bacillales</taxon>
        <taxon>Paenibacillaceae</taxon>
    </lineage>
</organism>
<dbReference type="Gene3D" id="3.10.180.10">
    <property type="entry name" value="2,3-Dihydroxybiphenyl 1,2-Dioxygenase, domain 1"/>
    <property type="match status" value="1"/>
</dbReference>
<dbReference type="EMBL" id="JBHUMM010000018">
    <property type="protein sequence ID" value="MFD2671910.1"/>
    <property type="molecule type" value="Genomic_DNA"/>
</dbReference>
<gene>
    <name evidence="2" type="ORF">ACFSUC_09850</name>
</gene>
<sequence length="122" mass="13869">MINRIATVAVYVKDQQKAKAFWTEKAGFEVKAEHPMGPGMYWLEVAPPQAETCLVIYPEGMMEDVESKNASLVFDCENIQVTYTTMKQNGVVFKGEPKAMQWGTFVQFQDEDGHEFVLRQPS</sequence>
<evidence type="ECO:0000313" key="3">
    <source>
        <dbReference type="Proteomes" id="UP001597497"/>
    </source>
</evidence>
<evidence type="ECO:0000313" key="2">
    <source>
        <dbReference type="EMBL" id="MFD2671910.1"/>
    </source>
</evidence>
<dbReference type="InterPro" id="IPR004360">
    <property type="entry name" value="Glyas_Fos-R_dOase_dom"/>
</dbReference>
<dbReference type="PANTHER" id="PTHR36437:SF2">
    <property type="entry name" value="GLYOXALASE_BLEOMYCIN RESISTANCE PROTEIN_DIOXYGENASE"/>
    <property type="match status" value="1"/>
</dbReference>
<accession>A0ABW5RBB5</accession>
<evidence type="ECO:0000259" key="1">
    <source>
        <dbReference type="PROSITE" id="PS51819"/>
    </source>
</evidence>
<dbReference type="Proteomes" id="UP001597497">
    <property type="component" value="Unassembled WGS sequence"/>
</dbReference>